<evidence type="ECO:0000256" key="1">
    <source>
        <dbReference type="SAM" id="MobiDB-lite"/>
    </source>
</evidence>
<accession>A0A8T2A943</accession>
<name>A0A8T2A943_9BRAS</name>
<comment type="caution">
    <text evidence="2">The sequence shown here is derived from an EMBL/GenBank/DDBJ whole genome shotgun (WGS) entry which is preliminary data.</text>
</comment>
<protein>
    <submittedName>
        <fullName evidence="2">Uncharacterized protein</fullName>
    </submittedName>
</protein>
<dbReference type="EMBL" id="JAEFBK010000009">
    <property type="protein sequence ID" value="KAG7570033.1"/>
    <property type="molecule type" value="Genomic_DNA"/>
</dbReference>
<organism evidence="2 3">
    <name type="scientific">Arabidopsis thaliana x Arabidopsis arenosa</name>
    <dbReference type="NCBI Taxonomy" id="1240361"/>
    <lineage>
        <taxon>Eukaryota</taxon>
        <taxon>Viridiplantae</taxon>
        <taxon>Streptophyta</taxon>
        <taxon>Embryophyta</taxon>
        <taxon>Tracheophyta</taxon>
        <taxon>Spermatophyta</taxon>
        <taxon>Magnoliopsida</taxon>
        <taxon>eudicotyledons</taxon>
        <taxon>Gunneridae</taxon>
        <taxon>Pentapetalae</taxon>
        <taxon>rosids</taxon>
        <taxon>malvids</taxon>
        <taxon>Brassicales</taxon>
        <taxon>Brassicaceae</taxon>
        <taxon>Camelineae</taxon>
        <taxon>Arabidopsis</taxon>
    </lineage>
</organism>
<evidence type="ECO:0000313" key="2">
    <source>
        <dbReference type="EMBL" id="KAG7570033.1"/>
    </source>
</evidence>
<evidence type="ECO:0000313" key="3">
    <source>
        <dbReference type="Proteomes" id="UP000694240"/>
    </source>
</evidence>
<feature type="compositionally biased region" description="Polar residues" evidence="1">
    <location>
        <begin position="7"/>
        <end position="17"/>
    </location>
</feature>
<feature type="region of interest" description="Disordered" evidence="1">
    <location>
        <begin position="1"/>
        <end position="25"/>
    </location>
</feature>
<keyword evidence="3" id="KW-1185">Reference proteome</keyword>
<gene>
    <name evidence="2" type="ORF">ISN45_Aa04g026770</name>
</gene>
<dbReference type="AlphaFoldDB" id="A0A8T2A943"/>
<reference evidence="2 3" key="1">
    <citation type="submission" date="2020-12" db="EMBL/GenBank/DDBJ databases">
        <title>Concerted genomic and epigenomic changes stabilize Arabidopsis allopolyploids.</title>
        <authorList>
            <person name="Chen Z."/>
        </authorList>
    </citation>
    <scope>NUCLEOTIDE SEQUENCE [LARGE SCALE GENOMIC DNA]</scope>
    <source>
        <strain evidence="2">Allo738</strain>
        <tissue evidence="2">Leaf</tissue>
    </source>
</reference>
<sequence length="110" mass="12560">MLKSSRSEQTTPFSSEASPFPKASPLSLSLSQFQKLNSFWLKRRNHWKIGRSSGGSFTVKQMKYERTIGHVGHARIFPAIIHRHVLIPFTSRVSFWPVRTALGDTSLFDQ</sequence>
<proteinExistence type="predicted"/>
<dbReference type="Proteomes" id="UP000694240">
    <property type="component" value="Chromosome 9"/>
</dbReference>